<dbReference type="EMBL" id="MT143381">
    <property type="protein sequence ID" value="QJA96232.1"/>
    <property type="molecule type" value="Genomic_DNA"/>
</dbReference>
<proteinExistence type="predicted"/>
<sequence>MNYKNGDLRIWWIPQVPMNGFRVSVSNIREAKLILNTLALYDIFQFENNIKPDYCNVGGLEVYEDGEWLEWEDDIGDNIDNTEES</sequence>
<dbReference type="InterPro" id="IPR020285">
    <property type="entry name" value="Gp17"/>
</dbReference>
<evidence type="ECO:0000313" key="1">
    <source>
        <dbReference type="EMBL" id="QJA96232.1"/>
    </source>
</evidence>
<reference evidence="1" key="1">
    <citation type="submission" date="2020-03" db="EMBL/GenBank/DDBJ databases">
        <title>The deep terrestrial virosphere.</title>
        <authorList>
            <person name="Holmfeldt K."/>
            <person name="Nilsson E."/>
            <person name="Simone D."/>
            <person name="Lopez-Fernandez M."/>
            <person name="Wu X."/>
            <person name="de Brujin I."/>
            <person name="Lundin D."/>
            <person name="Andersson A."/>
            <person name="Bertilsson S."/>
            <person name="Dopson M."/>
        </authorList>
    </citation>
    <scope>NUCLEOTIDE SEQUENCE</scope>
    <source>
        <strain evidence="1">MM415B04885</strain>
    </source>
</reference>
<dbReference type="Pfam" id="PF17420">
    <property type="entry name" value="GP17"/>
    <property type="match status" value="1"/>
</dbReference>
<dbReference type="AlphaFoldDB" id="A0A6M3LRW2"/>
<gene>
    <name evidence="1" type="ORF">MM415B04885_0009</name>
</gene>
<name>A0A6M3LRW2_9ZZZZ</name>
<organism evidence="1">
    <name type="scientific">viral metagenome</name>
    <dbReference type="NCBI Taxonomy" id="1070528"/>
    <lineage>
        <taxon>unclassified sequences</taxon>
        <taxon>metagenomes</taxon>
        <taxon>organismal metagenomes</taxon>
    </lineage>
</organism>
<accession>A0A6M3LRW2</accession>
<protein>
    <submittedName>
        <fullName evidence="1">Uncharacterized protein</fullName>
    </submittedName>
</protein>